<dbReference type="HAMAP" id="MF_00210">
    <property type="entry name" value="EPSP_synth"/>
    <property type="match status" value="1"/>
</dbReference>
<dbReference type="PANTHER" id="PTHR21090">
    <property type="entry name" value="AROM/DEHYDROQUINATE SYNTHASE"/>
    <property type="match status" value="1"/>
</dbReference>
<dbReference type="InterPro" id="IPR013792">
    <property type="entry name" value="RNA3'P_cycl/enolpyr_Trfase_a/b"/>
</dbReference>
<comment type="caution">
    <text evidence="9">The sequence shown here is derived from an EMBL/GenBank/DDBJ whole genome shotgun (WGS) entry which is preliminary data.</text>
</comment>
<dbReference type="InterPro" id="IPR001986">
    <property type="entry name" value="Enolpyruvate_Tfrase_dom"/>
</dbReference>
<evidence type="ECO:0000256" key="1">
    <source>
        <dbReference type="ARBA" id="ARBA00004811"/>
    </source>
</evidence>
<evidence type="ECO:0000256" key="6">
    <source>
        <dbReference type="ARBA" id="ARBA00023141"/>
    </source>
</evidence>
<dbReference type="UniPathway" id="UPA00053">
    <property type="reaction ID" value="UER00089"/>
</dbReference>
<dbReference type="AlphaFoldDB" id="A0A5J4RBF6"/>
<evidence type="ECO:0000256" key="2">
    <source>
        <dbReference type="ARBA" id="ARBA00009948"/>
    </source>
</evidence>
<dbReference type="InterPro" id="IPR006264">
    <property type="entry name" value="EPSP_synthase"/>
</dbReference>
<sequence length="409" mass="45774">MYYTLSFPSHINAIIRLPSSKSISNRILIINALAGGTFTPANLSDCDDTQVLIKALHATDERIDIMAAGTAMRFLTAYLSVTPGSHILTGTERMRRRPIQLLVTALRELGAKIEYTANEGFPPLRIIGTKLTGNEISLKGDISSQYVSALLMIAPALENGLQVHLTGEIISRPYIHLTLKLMQDFGIEVSWNSSDTISVKHQPYRSIPFIVESDWSAASYWYQIVALSETAEIELLGLFRDSCQGDSRGAEIFARLGIETVFTNKGVMVRKTGICVEKLEENFMDIPDLAQTFVVTCALMNIPFRFTGLQSLKIKETNRMAALIAELCKLGYLLREENNSILLWEGERQESQPLPVIKTYEDHRMAMAFAPAAIRHPNICIADPYVVSKSYPCYWENLKQVGVNIYEEK</sequence>
<dbReference type="Gene3D" id="3.65.10.10">
    <property type="entry name" value="Enolpyruvate transferase domain"/>
    <property type="match status" value="3"/>
</dbReference>
<evidence type="ECO:0000256" key="3">
    <source>
        <dbReference type="ARBA" id="ARBA00012450"/>
    </source>
</evidence>
<feature type="domain" description="Enolpyruvate transferase" evidence="8">
    <location>
        <begin position="8"/>
        <end position="58"/>
    </location>
</feature>
<dbReference type="InterPro" id="IPR036968">
    <property type="entry name" value="Enolpyruvate_Tfrase_sf"/>
</dbReference>
<dbReference type="PROSITE" id="PS00885">
    <property type="entry name" value="EPSP_SYNTHASE_2"/>
    <property type="match status" value="1"/>
</dbReference>
<evidence type="ECO:0000256" key="7">
    <source>
        <dbReference type="ARBA" id="ARBA00044633"/>
    </source>
</evidence>
<dbReference type="Pfam" id="PF00275">
    <property type="entry name" value="EPSP_synthase"/>
    <property type="match status" value="2"/>
</dbReference>
<name>A0A5J4RBF6_9ZZZZ</name>
<protein>
    <recommendedName>
        <fullName evidence="3">3-phosphoshikimate 1-carboxyvinyltransferase</fullName>
        <ecNumber evidence="3">2.5.1.19</ecNumber>
    </recommendedName>
</protein>
<reference evidence="9" key="1">
    <citation type="submission" date="2019-03" db="EMBL/GenBank/DDBJ databases">
        <title>Single cell metagenomics reveals metabolic interactions within the superorganism composed of flagellate Streblomastix strix and complex community of Bacteroidetes bacteria on its surface.</title>
        <authorList>
            <person name="Treitli S.C."/>
            <person name="Kolisko M."/>
            <person name="Husnik F."/>
            <person name="Keeling P."/>
            <person name="Hampl V."/>
        </authorList>
    </citation>
    <scope>NUCLEOTIDE SEQUENCE</scope>
    <source>
        <strain evidence="9">STM</strain>
    </source>
</reference>
<dbReference type="EMBL" id="SNRY01001389">
    <property type="protein sequence ID" value="KAA6331296.1"/>
    <property type="molecule type" value="Genomic_DNA"/>
</dbReference>
<dbReference type="GO" id="GO:0009073">
    <property type="term" value="P:aromatic amino acid family biosynthetic process"/>
    <property type="evidence" value="ECO:0007669"/>
    <property type="project" value="UniProtKB-KW"/>
</dbReference>
<accession>A0A5J4RBF6</accession>
<dbReference type="GO" id="GO:0008652">
    <property type="term" value="P:amino acid biosynthetic process"/>
    <property type="evidence" value="ECO:0007669"/>
    <property type="project" value="UniProtKB-KW"/>
</dbReference>
<dbReference type="SUPFAM" id="SSF55205">
    <property type="entry name" value="EPT/RTPC-like"/>
    <property type="match status" value="1"/>
</dbReference>
<dbReference type="EC" id="2.5.1.19" evidence="3"/>
<dbReference type="CDD" id="cd01556">
    <property type="entry name" value="EPSP_synthase"/>
    <property type="match status" value="1"/>
</dbReference>
<dbReference type="GO" id="GO:0003866">
    <property type="term" value="F:3-phosphoshikimate 1-carboxyvinyltransferase activity"/>
    <property type="evidence" value="ECO:0007669"/>
    <property type="project" value="UniProtKB-EC"/>
</dbReference>
<comment type="similarity">
    <text evidence="2">Belongs to the EPSP synthase family.</text>
</comment>
<comment type="pathway">
    <text evidence="1">Metabolic intermediate biosynthesis; chorismate biosynthesis; chorismate from D-erythrose 4-phosphate and phosphoenolpyruvate: step 6/7.</text>
</comment>
<comment type="catalytic activity">
    <reaction evidence="7">
        <text>3-phosphoshikimate + phosphoenolpyruvate = 5-O-(1-carboxyvinyl)-3-phosphoshikimate + phosphate</text>
        <dbReference type="Rhea" id="RHEA:21256"/>
        <dbReference type="ChEBI" id="CHEBI:43474"/>
        <dbReference type="ChEBI" id="CHEBI:57701"/>
        <dbReference type="ChEBI" id="CHEBI:58702"/>
        <dbReference type="ChEBI" id="CHEBI:145989"/>
        <dbReference type="EC" id="2.5.1.19"/>
    </reaction>
    <physiologicalReaction direction="left-to-right" evidence="7">
        <dbReference type="Rhea" id="RHEA:21257"/>
    </physiologicalReaction>
</comment>
<evidence type="ECO:0000313" key="9">
    <source>
        <dbReference type="EMBL" id="KAA6331296.1"/>
    </source>
</evidence>
<keyword evidence="5 9" id="KW-0808">Transferase</keyword>
<proteinExistence type="inferred from homology"/>
<feature type="domain" description="Enolpyruvate transferase" evidence="8">
    <location>
        <begin position="60"/>
        <end position="398"/>
    </location>
</feature>
<organism evidence="9">
    <name type="scientific">termite gut metagenome</name>
    <dbReference type="NCBI Taxonomy" id="433724"/>
    <lineage>
        <taxon>unclassified sequences</taxon>
        <taxon>metagenomes</taxon>
        <taxon>organismal metagenomes</taxon>
    </lineage>
</organism>
<evidence type="ECO:0000256" key="4">
    <source>
        <dbReference type="ARBA" id="ARBA00022605"/>
    </source>
</evidence>
<keyword evidence="4" id="KW-0028">Amino-acid biosynthesis</keyword>
<dbReference type="PIRSF" id="PIRSF000505">
    <property type="entry name" value="EPSPS"/>
    <property type="match status" value="1"/>
</dbReference>
<dbReference type="InterPro" id="IPR023193">
    <property type="entry name" value="EPSP_synthase_CS"/>
</dbReference>
<keyword evidence="6" id="KW-0057">Aromatic amino acid biosynthesis</keyword>
<evidence type="ECO:0000256" key="5">
    <source>
        <dbReference type="ARBA" id="ARBA00022679"/>
    </source>
</evidence>
<dbReference type="PANTHER" id="PTHR21090:SF5">
    <property type="entry name" value="PENTAFUNCTIONAL AROM POLYPEPTIDE"/>
    <property type="match status" value="1"/>
</dbReference>
<gene>
    <name evidence="9" type="ORF">EZS27_020079</name>
</gene>
<dbReference type="GO" id="GO:0009423">
    <property type="term" value="P:chorismate biosynthetic process"/>
    <property type="evidence" value="ECO:0007669"/>
    <property type="project" value="UniProtKB-UniPathway"/>
</dbReference>
<evidence type="ECO:0000259" key="8">
    <source>
        <dbReference type="Pfam" id="PF00275"/>
    </source>
</evidence>